<keyword evidence="1" id="KW-0472">Membrane</keyword>
<comment type="caution">
    <text evidence="3">The sequence shown here is derived from an EMBL/GenBank/DDBJ whole genome shotgun (WGS) entry which is preliminary data.</text>
</comment>
<proteinExistence type="predicted"/>
<evidence type="ECO:0000313" key="4">
    <source>
        <dbReference type="Proteomes" id="UP001501444"/>
    </source>
</evidence>
<feature type="signal peptide" evidence="2">
    <location>
        <begin position="1"/>
        <end position="32"/>
    </location>
</feature>
<keyword evidence="1" id="KW-0812">Transmembrane</keyword>
<gene>
    <name evidence="3" type="ORF">GCM10010170_057670</name>
</gene>
<feature type="chain" id="PRO_5047479553" evidence="2">
    <location>
        <begin position="33"/>
        <end position="336"/>
    </location>
</feature>
<evidence type="ECO:0000313" key="3">
    <source>
        <dbReference type="EMBL" id="GAA2361899.1"/>
    </source>
</evidence>
<feature type="transmembrane region" description="Helical" evidence="1">
    <location>
        <begin position="175"/>
        <end position="192"/>
    </location>
</feature>
<feature type="transmembrane region" description="Helical" evidence="1">
    <location>
        <begin position="291"/>
        <end position="313"/>
    </location>
</feature>
<feature type="transmembrane region" description="Helical" evidence="1">
    <location>
        <begin position="197"/>
        <end position="219"/>
    </location>
</feature>
<dbReference type="Proteomes" id="UP001501444">
    <property type="component" value="Unassembled WGS sequence"/>
</dbReference>
<sequence length="336" mass="34234">MGNGLVRAVLRWGSAAAVGLVGVLLSATPAAAHGADAPVAVAYVVRVESVSVPGVEVRAVEGGARLELVNRSGRDVVVLGLQGEEFLRVTSAGVEENRVSPTWFASRVIGGSSAGGDAKAAPQWHRIATVPRVRWHDERARELPARSWSVPLLVDSREPGVVRGSVVAAPVPETGWWWAGGILGAVVVGLSWRFRGVLAVVAVVGGGLAAGWVVGSAVLASSPAEGVGVQVLARVWPLVSACGVVVAGGLLLFKKVDILVGIAGACLAVMVGVGDSAVFRYGTLAGPSWGRWAVAAALGAGIGLAVAGGVRWYHATGQAAADQPQDDQADTRVQAE</sequence>
<keyword evidence="4" id="KW-1185">Reference proteome</keyword>
<accession>A0ABN3GV97</accession>
<protein>
    <submittedName>
        <fullName evidence="3">Uncharacterized protein</fullName>
    </submittedName>
</protein>
<keyword evidence="1" id="KW-1133">Transmembrane helix</keyword>
<feature type="transmembrane region" description="Helical" evidence="1">
    <location>
        <begin position="258"/>
        <end position="279"/>
    </location>
</feature>
<organism evidence="3 4">
    <name type="scientific">Dactylosporangium salmoneum</name>
    <dbReference type="NCBI Taxonomy" id="53361"/>
    <lineage>
        <taxon>Bacteria</taxon>
        <taxon>Bacillati</taxon>
        <taxon>Actinomycetota</taxon>
        <taxon>Actinomycetes</taxon>
        <taxon>Micromonosporales</taxon>
        <taxon>Micromonosporaceae</taxon>
        <taxon>Dactylosporangium</taxon>
    </lineage>
</organism>
<evidence type="ECO:0000256" key="1">
    <source>
        <dbReference type="SAM" id="Phobius"/>
    </source>
</evidence>
<feature type="transmembrane region" description="Helical" evidence="1">
    <location>
        <begin position="231"/>
        <end position="253"/>
    </location>
</feature>
<dbReference type="EMBL" id="BAAARV010000053">
    <property type="protein sequence ID" value="GAA2361899.1"/>
    <property type="molecule type" value="Genomic_DNA"/>
</dbReference>
<reference evidence="3 4" key="1">
    <citation type="journal article" date="2019" name="Int. J. Syst. Evol. Microbiol.">
        <title>The Global Catalogue of Microorganisms (GCM) 10K type strain sequencing project: providing services to taxonomists for standard genome sequencing and annotation.</title>
        <authorList>
            <consortium name="The Broad Institute Genomics Platform"/>
            <consortium name="The Broad Institute Genome Sequencing Center for Infectious Disease"/>
            <person name="Wu L."/>
            <person name="Ma J."/>
        </authorList>
    </citation>
    <scope>NUCLEOTIDE SEQUENCE [LARGE SCALE GENOMIC DNA]</scope>
    <source>
        <strain evidence="3 4">JCM 3272</strain>
    </source>
</reference>
<keyword evidence="2" id="KW-0732">Signal</keyword>
<name>A0ABN3GV97_9ACTN</name>
<evidence type="ECO:0000256" key="2">
    <source>
        <dbReference type="SAM" id="SignalP"/>
    </source>
</evidence>